<dbReference type="InterPro" id="IPR013096">
    <property type="entry name" value="Cupin_2"/>
</dbReference>
<sequence length="62" mass="6982">MIKEGKLTLELQGMKHELGSGDALQFSGVTPHSYHNLTKDTASFFMLTFHTMKLLIMTNIIN</sequence>
<protein>
    <submittedName>
        <fullName evidence="2">Quercetin dioxygenase-like cupin family protein</fullName>
    </submittedName>
</protein>
<evidence type="ECO:0000259" key="1">
    <source>
        <dbReference type="Pfam" id="PF07883"/>
    </source>
</evidence>
<reference evidence="2 3" key="1">
    <citation type="submission" date="2023-07" db="EMBL/GenBank/DDBJ databases">
        <title>Genomic Encyclopedia of Type Strains, Phase IV (KMG-IV): sequencing the most valuable type-strain genomes for metagenomic binning, comparative biology and taxonomic classification.</title>
        <authorList>
            <person name="Goeker M."/>
        </authorList>
    </citation>
    <scope>NUCLEOTIDE SEQUENCE [LARGE SCALE GENOMIC DNA]</scope>
    <source>
        <strain evidence="2 3">DSM 23494</strain>
    </source>
</reference>
<comment type="caution">
    <text evidence="2">The sequence shown here is derived from an EMBL/GenBank/DDBJ whole genome shotgun (WGS) entry which is preliminary data.</text>
</comment>
<evidence type="ECO:0000313" key="2">
    <source>
        <dbReference type="EMBL" id="MDQ0268431.1"/>
    </source>
</evidence>
<dbReference type="InterPro" id="IPR011051">
    <property type="entry name" value="RmlC_Cupin_sf"/>
</dbReference>
<dbReference type="Gene3D" id="2.60.120.10">
    <property type="entry name" value="Jelly Rolls"/>
    <property type="match status" value="1"/>
</dbReference>
<keyword evidence="3" id="KW-1185">Reference proteome</keyword>
<name>A0ABU0ACI9_9BACI</name>
<dbReference type="Proteomes" id="UP001238088">
    <property type="component" value="Unassembled WGS sequence"/>
</dbReference>
<dbReference type="Pfam" id="PF07883">
    <property type="entry name" value="Cupin_2"/>
    <property type="match status" value="1"/>
</dbReference>
<dbReference type="EMBL" id="JAUSUB010000001">
    <property type="protein sequence ID" value="MDQ0268431.1"/>
    <property type="molecule type" value="Genomic_DNA"/>
</dbReference>
<accession>A0ABU0ACI9</accession>
<evidence type="ECO:0000313" key="3">
    <source>
        <dbReference type="Proteomes" id="UP001238088"/>
    </source>
</evidence>
<dbReference type="InterPro" id="IPR014710">
    <property type="entry name" value="RmlC-like_jellyroll"/>
</dbReference>
<organism evidence="2 3">
    <name type="scientific">Cytobacillus purgationiresistens</name>
    <dbReference type="NCBI Taxonomy" id="863449"/>
    <lineage>
        <taxon>Bacteria</taxon>
        <taxon>Bacillati</taxon>
        <taxon>Bacillota</taxon>
        <taxon>Bacilli</taxon>
        <taxon>Bacillales</taxon>
        <taxon>Bacillaceae</taxon>
        <taxon>Cytobacillus</taxon>
    </lineage>
</organism>
<gene>
    <name evidence="2" type="ORF">J2S17_000300</name>
</gene>
<proteinExistence type="predicted"/>
<feature type="domain" description="Cupin type-2" evidence="1">
    <location>
        <begin position="2"/>
        <end position="46"/>
    </location>
</feature>
<dbReference type="SUPFAM" id="SSF51182">
    <property type="entry name" value="RmlC-like cupins"/>
    <property type="match status" value="1"/>
</dbReference>
<dbReference type="CDD" id="cd02209">
    <property type="entry name" value="cupin_XRE_C"/>
    <property type="match status" value="1"/>
</dbReference>